<dbReference type="Proteomes" id="UP001501585">
    <property type="component" value="Unassembled WGS sequence"/>
</dbReference>
<dbReference type="CDD" id="cd00090">
    <property type="entry name" value="HTH_ARSR"/>
    <property type="match status" value="1"/>
</dbReference>
<feature type="domain" description="HTH arsR-type" evidence="4">
    <location>
        <begin position="256"/>
        <end position="332"/>
    </location>
</feature>
<comment type="caution">
    <text evidence="5">The sequence shown here is derived from an EMBL/GenBank/DDBJ whole genome shotgun (WGS) entry which is preliminary data.</text>
</comment>
<reference evidence="5 6" key="1">
    <citation type="journal article" date="2019" name="Int. J. Syst. Evol. Microbiol.">
        <title>The Global Catalogue of Microorganisms (GCM) 10K type strain sequencing project: providing services to taxonomists for standard genome sequencing and annotation.</title>
        <authorList>
            <consortium name="The Broad Institute Genomics Platform"/>
            <consortium name="The Broad Institute Genome Sequencing Center for Infectious Disease"/>
            <person name="Wu L."/>
            <person name="Ma J."/>
        </authorList>
    </citation>
    <scope>NUCLEOTIDE SEQUENCE [LARGE SCALE GENOMIC DNA]</scope>
    <source>
        <strain evidence="5 6">JCM 15313</strain>
    </source>
</reference>
<name>A0ABN2SE59_9ACTN</name>
<evidence type="ECO:0000259" key="4">
    <source>
        <dbReference type="SMART" id="SM00418"/>
    </source>
</evidence>
<dbReference type="InterPro" id="IPR036390">
    <property type="entry name" value="WH_DNA-bd_sf"/>
</dbReference>
<gene>
    <name evidence="5" type="ORF">GCM10009799_07870</name>
</gene>
<protein>
    <submittedName>
        <fullName evidence="5">Winged helix-turn-helix domain-containing protein</fullName>
    </submittedName>
</protein>
<keyword evidence="3" id="KW-0804">Transcription</keyword>
<evidence type="ECO:0000256" key="3">
    <source>
        <dbReference type="ARBA" id="ARBA00023163"/>
    </source>
</evidence>
<keyword evidence="6" id="KW-1185">Reference proteome</keyword>
<evidence type="ECO:0000256" key="1">
    <source>
        <dbReference type="ARBA" id="ARBA00023015"/>
    </source>
</evidence>
<keyword evidence="1" id="KW-0805">Transcription regulation</keyword>
<dbReference type="InterPro" id="IPR051011">
    <property type="entry name" value="Metal_resp_trans_reg"/>
</dbReference>
<accession>A0ABN2SE59</accession>
<dbReference type="SMART" id="SM00418">
    <property type="entry name" value="HTH_ARSR"/>
    <property type="match status" value="1"/>
</dbReference>
<organism evidence="5 6">
    <name type="scientific">Nocardiopsis rhodophaea</name>
    <dbReference type="NCBI Taxonomy" id="280238"/>
    <lineage>
        <taxon>Bacteria</taxon>
        <taxon>Bacillati</taxon>
        <taxon>Actinomycetota</taxon>
        <taxon>Actinomycetes</taxon>
        <taxon>Streptosporangiales</taxon>
        <taxon>Nocardiopsidaceae</taxon>
        <taxon>Nocardiopsis</taxon>
    </lineage>
</organism>
<proteinExistence type="predicted"/>
<dbReference type="Gene3D" id="1.10.10.10">
    <property type="entry name" value="Winged helix-like DNA-binding domain superfamily/Winged helix DNA-binding domain"/>
    <property type="match status" value="1"/>
</dbReference>
<dbReference type="SUPFAM" id="SSF46785">
    <property type="entry name" value="Winged helix' DNA-binding domain"/>
    <property type="match status" value="1"/>
</dbReference>
<evidence type="ECO:0000313" key="6">
    <source>
        <dbReference type="Proteomes" id="UP001501585"/>
    </source>
</evidence>
<dbReference type="InterPro" id="IPR011991">
    <property type="entry name" value="ArsR-like_HTH"/>
</dbReference>
<dbReference type="EMBL" id="BAAAPC010000003">
    <property type="protein sequence ID" value="GAA1984899.1"/>
    <property type="molecule type" value="Genomic_DNA"/>
</dbReference>
<dbReference type="PANTHER" id="PTHR43132:SF8">
    <property type="entry name" value="HTH-TYPE TRANSCRIPTIONAL REGULATOR KMTR"/>
    <property type="match status" value="1"/>
</dbReference>
<keyword evidence="2" id="KW-0238">DNA-binding</keyword>
<dbReference type="InterPro" id="IPR001845">
    <property type="entry name" value="HTH_ArsR_DNA-bd_dom"/>
</dbReference>
<evidence type="ECO:0000256" key="2">
    <source>
        <dbReference type="ARBA" id="ARBA00023125"/>
    </source>
</evidence>
<dbReference type="PANTHER" id="PTHR43132">
    <property type="entry name" value="ARSENICAL RESISTANCE OPERON REPRESSOR ARSR-RELATED"/>
    <property type="match status" value="1"/>
</dbReference>
<sequence length="333" mass="37106">MIGEIAVLHVHFNGKRPERIRCAAEPDPMWEVLLSLHTLQLHHAGARHNQWRLRVRERMSGPMWRLAELAPPRGYSPDFLTPVCGPGGLEEGLNSLVSTPPAYVRRDLGILAMQQRLSAPVRSLARGEGRMLPQLADTVRRYFDLALAPEWEAIEGTLRQTLSRGVPEQPSPGRAAGVPWPLCSCARWRGSVLEVSYPLERHLHLEGRDLHLIPSFFCRRYPIAFQDPDLPPVLVYPVAECLDFPRGQQLNASRRKALEKLLGGTRAAVLQTIAANTYSTSELADRLGISPASASEHATVLRASGLTHSRRDRNAIRHELTELGSRLLLGDPE</sequence>
<evidence type="ECO:0000313" key="5">
    <source>
        <dbReference type="EMBL" id="GAA1984899.1"/>
    </source>
</evidence>
<dbReference type="InterPro" id="IPR036388">
    <property type="entry name" value="WH-like_DNA-bd_sf"/>
</dbReference>